<dbReference type="InterPro" id="IPR003804">
    <property type="entry name" value="Lactate_perm"/>
</dbReference>
<feature type="transmembrane region" description="Helical" evidence="8">
    <location>
        <begin position="89"/>
        <end position="108"/>
    </location>
</feature>
<feature type="transmembrane region" description="Helical" evidence="8">
    <location>
        <begin position="484"/>
        <end position="501"/>
    </location>
</feature>
<keyword evidence="3 8" id="KW-0813">Transport</keyword>
<evidence type="ECO:0000256" key="6">
    <source>
        <dbReference type="ARBA" id="ARBA00022989"/>
    </source>
</evidence>
<dbReference type="NCBIfam" id="TIGR00795">
    <property type="entry name" value="lctP"/>
    <property type="match status" value="1"/>
</dbReference>
<comment type="subcellular location">
    <subcellularLocation>
        <location evidence="8">Cell inner membrane</location>
        <topology evidence="8">Multi-pass membrane protein</topology>
    </subcellularLocation>
    <subcellularLocation>
        <location evidence="1">Cell membrane</location>
        <topology evidence="1">Multi-pass membrane protein</topology>
    </subcellularLocation>
</comment>
<feature type="transmembrane region" description="Helical" evidence="8">
    <location>
        <begin position="203"/>
        <end position="227"/>
    </location>
</feature>
<protein>
    <recommendedName>
        <fullName evidence="8">L-lactate permease</fullName>
    </recommendedName>
</protein>
<keyword evidence="6 8" id="KW-1133">Transmembrane helix</keyword>
<feature type="transmembrane region" description="Helical" evidence="8">
    <location>
        <begin position="376"/>
        <end position="394"/>
    </location>
</feature>
<keyword evidence="8" id="KW-0997">Cell inner membrane</keyword>
<feature type="transmembrane region" description="Helical" evidence="8">
    <location>
        <begin position="62"/>
        <end position="82"/>
    </location>
</feature>
<evidence type="ECO:0000256" key="5">
    <source>
        <dbReference type="ARBA" id="ARBA00022692"/>
    </source>
</evidence>
<proteinExistence type="inferred from homology"/>
<keyword evidence="5 8" id="KW-0812">Transmembrane</keyword>
<feature type="transmembrane region" description="Helical" evidence="8">
    <location>
        <begin position="164"/>
        <end position="197"/>
    </location>
</feature>
<dbReference type="KEGG" id="cbw:RR42_s0093"/>
<evidence type="ECO:0000256" key="1">
    <source>
        <dbReference type="ARBA" id="ARBA00004651"/>
    </source>
</evidence>
<evidence type="ECO:0000256" key="7">
    <source>
        <dbReference type="ARBA" id="ARBA00023136"/>
    </source>
</evidence>
<evidence type="ECO:0000256" key="4">
    <source>
        <dbReference type="ARBA" id="ARBA00022475"/>
    </source>
</evidence>
<feature type="compositionally biased region" description="Basic residues" evidence="9">
    <location>
        <begin position="14"/>
        <end position="26"/>
    </location>
</feature>
<comment type="similarity">
    <text evidence="2 8">Belongs to the lactate permease family.</text>
</comment>
<keyword evidence="11" id="KW-1185">Reference proteome</keyword>
<feature type="region of interest" description="Disordered" evidence="9">
    <location>
        <begin position="1"/>
        <end position="51"/>
    </location>
</feature>
<gene>
    <name evidence="10" type="ORF">RR42_s0093</name>
</gene>
<dbReference type="GO" id="GO:0005886">
    <property type="term" value="C:plasma membrane"/>
    <property type="evidence" value="ECO:0007669"/>
    <property type="project" value="UniProtKB-SubCell"/>
</dbReference>
<evidence type="ECO:0000256" key="9">
    <source>
        <dbReference type="SAM" id="MobiDB-lite"/>
    </source>
</evidence>
<dbReference type="AlphaFoldDB" id="A0A0C4YM79"/>
<feature type="transmembrane region" description="Helical" evidence="8">
    <location>
        <begin position="444"/>
        <end position="463"/>
    </location>
</feature>
<evidence type="ECO:0000313" key="11">
    <source>
        <dbReference type="Proteomes" id="UP000031843"/>
    </source>
</evidence>
<sequence length="628" mass="65572">MQQGSNATTQLQNKYRRIPKPTKTRQKNASNKTPQSIPLKHNPRRRPTVQPWTQTYTPLGSLWLSALAAALPILFFFLALAVLRMKGHVAAAITLLLALGVAIFAYGMPVPQALAAAGFGFAYGLWPIAWIIVTAVFLYKIVVKTGQFDIIRASVLAITDDQRLQMLLIGFAFGAFLEGAAGFGAPVAITAALLVGLGFNPLYAAGLCLIANTAPVAFGAMGIPIIVAGQVTGIDAMHIGAMAGRQLPLLSLAVPFWLVFIMDGKRGVKETWPAALVTGASFSVTQYFTSNHIGPELPDITSALVSLVSLTLFLKVWQPKSASQRAGGAVKAGGGAAALARMGGGLASDAGSFGNGAGDGAGNNRRASPYTVAQTVRAWAPFGILTAIVTVWSLPSFKALFVGNGALAGWVLKFHVPALDQLVIKAAPIVAQPKAYEAVFKLDLVSAVGTAILLTALISAVLLRMKPGAALATFGETLMELRRPILSIGLVLGFAFVANYSGMSSTLALLLAGTGAAFPFFSPFLGWLGVFLTGSDTSSNALFCSLQSTTAHQIGVSDTLLVAANTTGGVTGKMISPQSIAVACAATGLVGKESELFRFTVKHSLLFAMIVGIITMLQAYVLTGMIPH</sequence>
<name>A0A0C4YM79_9BURK</name>
<keyword evidence="4" id="KW-1003">Cell membrane</keyword>
<feature type="compositionally biased region" description="Polar residues" evidence="9">
    <location>
        <begin position="1"/>
        <end position="13"/>
    </location>
</feature>
<feature type="transmembrane region" description="Helical" evidence="8">
    <location>
        <begin position="507"/>
        <end position="532"/>
    </location>
</feature>
<comment type="function">
    <text evidence="8">Uptake of L-lactate across the membrane. Can also transport D-lactate and glycolate.</text>
</comment>
<reference evidence="10 11" key="1">
    <citation type="journal article" date="2015" name="Genome Announc.">
        <title>Complete Genome Sequence of Cupriavidus basilensis 4G11, Isolated from the Oak Ridge Field Research Center Site.</title>
        <authorList>
            <person name="Ray J."/>
            <person name="Waters R.J."/>
            <person name="Skerker J.M."/>
            <person name="Kuehl J.V."/>
            <person name="Price M.N."/>
            <person name="Huang J."/>
            <person name="Chakraborty R."/>
            <person name="Arkin A.P."/>
            <person name="Deutschbauer A."/>
        </authorList>
    </citation>
    <scope>NUCLEOTIDE SEQUENCE [LARGE SCALE GENOMIC DNA]</scope>
    <source>
        <strain evidence="10">4G11</strain>
    </source>
</reference>
<feature type="transmembrane region" description="Helical" evidence="8">
    <location>
        <begin position="239"/>
        <end position="262"/>
    </location>
</feature>
<organism evidence="10 11">
    <name type="scientific">Cupriavidus basilensis</name>
    <dbReference type="NCBI Taxonomy" id="68895"/>
    <lineage>
        <taxon>Bacteria</taxon>
        <taxon>Pseudomonadati</taxon>
        <taxon>Pseudomonadota</taxon>
        <taxon>Betaproteobacteria</taxon>
        <taxon>Burkholderiales</taxon>
        <taxon>Burkholderiaceae</taxon>
        <taxon>Cupriavidus</taxon>
    </lineage>
</organism>
<dbReference type="Proteomes" id="UP000031843">
    <property type="component" value="Chromosome secondary"/>
</dbReference>
<evidence type="ECO:0000313" key="10">
    <source>
        <dbReference type="EMBL" id="AJG21691.1"/>
    </source>
</evidence>
<dbReference type="PANTHER" id="PTHR30003">
    <property type="entry name" value="L-LACTATE PERMEASE"/>
    <property type="match status" value="1"/>
</dbReference>
<evidence type="ECO:0000256" key="8">
    <source>
        <dbReference type="RuleBase" id="RU365092"/>
    </source>
</evidence>
<feature type="compositionally biased region" description="Polar residues" evidence="9">
    <location>
        <begin position="27"/>
        <end position="36"/>
    </location>
</feature>
<dbReference type="STRING" id="68895.RR42_s0093"/>
<dbReference type="Pfam" id="PF02652">
    <property type="entry name" value="Lactate_perm"/>
    <property type="match status" value="1"/>
</dbReference>
<keyword evidence="7 8" id="KW-0472">Membrane</keyword>
<dbReference type="EMBL" id="CP010537">
    <property type="protein sequence ID" value="AJG21691.1"/>
    <property type="molecule type" value="Genomic_DNA"/>
</dbReference>
<dbReference type="PANTHER" id="PTHR30003:SF0">
    <property type="entry name" value="GLYCOLATE PERMEASE GLCA-RELATED"/>
    <property type="match status" value="1"/>
</dbReference>
<feature type="transmembrane region" description="Helical" evidence="8">
    <location>
        <begin position="120"/>
        <end position="143"/>
    </location>
</feature>
<dbReference type="GO" id="GO:0015295">
    <property type="term" value="F:solute:proton symporter activity"/>
    <property type="evidence" value="ECO:0007669"/>
    <property type="project" value="TreeGrafter"/>
</dbReference>
<feature type="transmembrane region" description="Helical" evidence="8">
    <location>
        <begin position="605"/>
        <end position="626"/>
    </location>
</feature>
<evidence type="ECO:0000256" key="2">
    <source>
        <dbReference type="ARBA" id="ARBA00010100"/>
    </source>
</evidence>
<dbReference type="GO" id="GO:0015129">
    <property type="term" value="F:lactate transmembrane transporter activity"/>
    <property type="evidence" value="ECO:0007669"/>
    <property type="project" value="UniProtKB-UniRule"/>
</dbReference>
<evidence type="ECO:0000256" key="3">
    <source>
        <dbReference type="ARBA" id="ARBA00022448"/>
    </source>
</evidence>
<accession>A0A0C4YM79</accession>